<feature type="compositionally biased region" description="Acidic residues" evidence="1">
    <location>
        <begin position="72"/>
        <end position="82"/>
    </location>
</feature>
<feature type="region of interest" description="Disordered" evidence="1">
    <location>
        <begin position="663"/>
        <end position="693"/>
    </location>
</feature>
<dbReference type="Proteomes" id="UP000475666">
    <property type="component" value="Unassembled WGS sequence"/>
</dbReference>
<evidence type="ECO:0000313" key="4">
    <source>
        <dbReference type="Proteomes" id="UP000475666"/>
    </source>
</evidence>
<name>A0A6G3T710_9ACTN</name>
<reference evidence="2 4" key="1">
    <citation type="submission" date="2020-01" db="EMBL/GenBank/DDBJ databases">
        <title>Insect and environment-associated Actinomycetes.</title>
        <authorList>
            <person name="Currrie C."/>
            <person name="Chevrette M."/>
            <person name="Carlson C."/>
            <person name="Stubbendieck R."/>
            <person name="Wendt-Pienkowski E."/>
        </authorList>
    </citation>
    <scope>NUCLEOTIDE SEQUENCE [LARGE SCALE GENOMIC DNA]</scope>
    <source>
        <strain evidence="2 4">SID7739</strain>
    </source>
</reference>
<feature type="compositionally biased region" description="Basic and acidic residues" evidence="1">
    <location>
        <begin position="276"/>
        <end position="317"/>
    </location>
</feature>
<feature type="compositionally biased region" description="Basic and acidic residues" evidence="1">
    <location>
        <begin position="498"/>
        <end position="509"/>
    </location>
</feature>
<feature type="region of interest" description="Disordered" evidence="1">
    <location>
        <begin position="137"/>
        <end position="554"/>
    </location>
</feature>
<protein>
    <submittedName>
        <fullName evidence="2">Uncharacterized protein</fullName>
    </submittedName>
</protein>
<evidence type="ECO:0000313" key="2">
    <source>
        <dbReference type="EMBL" id="NEC32225.1"/>
    </source>
</evidence>
<proteinExistence type="predicted"/>
<comment type="caution">
    <text evidence="2">The sequence shown here is derived from an EMBL/GenBank/DDBJ whole genome shotgun (WGS) entry which is preliminary data.</text>
</comment>
<feature type="compositionally biased region" description="Basic and acidic residues" evidence="1">
    <location>
        <begin position="137"/>
        <end position="152"/>
    </location>
</feature>
<dbReference type="RefSeq" id="WP_164270772.1">
    <property type="nucleotide sequence ID" value="NZ_JAAGMQ010000100.1"/>
</dbReference>
<sequence length="693" mass="69666">MTTDDRDGTLLPFPTVSLPPSFDAGSSPPTDGDGDGEPAAGSMIPVGSWPLLPDVSDMTPPRHMGLAGVPEAEGDDDQEDDGAFVPPAPADPDNPRGRDAAVMGMAVLAAVGVACAQGMWQLTQGVRARAEHRKAIADKARTAADTAADKAAAKRVQPSPEYGRGQKNGGGRSGSGSSGGGSGGGKSGGGGNGSGSKTPAAFRSNGAKKGPDGGSGGRNGGGGPKGPGGQHKGGQGQHKGAGGSGSGGKGPHGSGGGGGTKGPKGPNSGNSGGSKGSKDSKGNDNKSSKDGKSSKSSDTKSAKDTRDKAGKDTKAGKDSGGTKNKPKLPEPVGPWKDKPENKPKSTKGKDTAAKDSPAKKTDPKSETKKADPKAEKIDLTKKPKADSGKDKGKAEKPPLYDKTRKTPSTHKPDGDGKWKKAPETPVNKAEKTGGETKTDPKSDGSTSASGKPGEDPGAKAGTAPPPGGGWEFGGPPPPPPGGMPGMDGMRPPPAYTDPEFKVWLERDDPPEPEPAPAGAITRGAPALPAGTSEEAPAASSSPPGPAAPAVPPQRGARFVSAPVKADTQYRDAELTVYDVIDADADMAEEITAGVDEALAAADGCERLVTKLEALHAKVVELKVPGVLEGMVIRLIEKTGEVKAKADAIAAALPRASEAIATAGDNTAAIHRNPADVTKDMGHTRPAERDYNME</sequence>
<organism evidence="2 4">
    <name type="scientific">Streptomyces rubrogriseus</name>
    <dbReference type="NCBI Taxonomy" id="194673"/>
    <lineage>
        <taxon>Bacteria</taxon>
        <taxon>Bacillati</taxon>
        <taxon>Actinomycetota</taxon>
        <taxon>Actinomycetes</taxon>
        <taxon>Kitasatosporales</taxon>
        <taxon>Streptomycetaceae</taxon>
        <taxon>Streptomyces</taxon>
        <taxon>Streptomyces violaceoruber group</taxon>
    </lineage>
</organism>
<evidence type="ECO:0000313" key="3">
    <source>
        <dbReference type="EMBL" id="NEC40131.1"/>
    </source>
</evidence>
<feature type="compositionally biased region" description="Gly residues" evidence="1">
    <location>
        <begin position="166"/>
        <end position="194"/>
    </location>
</feature>
<dbReference type="EMBL" id="JAAGMQ010001316">
    <property type="protein sequence ID" value="NEC40131.1"/>
    <property type="molecule type" value="Genomic_DNA"/>
</dbReference>
<dbReference type="AlphaFoldDB" id="A0A6G3T710"/>
<accession>A0A6G3T710</accession>
<feature type="compositionally biased region" description="Basic and acidic residues" evidence="1">
    <location>
        <begin position="335"/>
        <end position="442"/>
    </location>
</feature>
<feature type="compositionally biased region" description="Gly residues" evidence="1">
    <location>
        <begin position="212"/>
        <end position="262"/>
    </location>
</feature>
<dbReference type="EMBL" id="JAAGMQ010000100">
    <property type="protein sequence ID" value="NEC32225.1"/>
    <property type="molecule type" value="Genomic_DNA"/>
</dbReference>
<feature type="compositionally biased region" description="Low complexity" evidence="1">
    <location>
        <begin position="528"/>
        <end position="541"/>
    </location>
</feature>
<evidence type="ECO:0000256" key="1">
    <source>
        <dbReference type="SAM" id="MobiDB-lite"/>
    </source>
</evidence>
<feature type="compositionally biased region" description="Basic and acidic residues" evidence="1">
    <location>
        <begin position="672"/>
        <end position="693"/>
    </location>
</feature>
<gene>
    <name evidence="2" type="ORF">G3I66_03370</name>
    <name evidence="3" type="ORF">G3I66_44440</name>
</gene>
<feature type="region of interest" description="Disordered" evidence="1">
    <location>
        <begin position="1"/>
        <end position="98"/>
    </location>
</feature>
<feature type="compositionally biased region" description="Pro residues" evidence="1">
    <location>
        <begin position="542"/>
        <end position="551"/>
    </location>
</feature>
<feature type="compositionally biased region" description="Low complexity" evidence="1">
    <location>
        <begin position="23"/>
        <end position="42"/>
    </location>
</feature>